<reference evidence="2 3" key="1">
    <citation type="submission" date="2021-05" db="EMBL/GenBank/DDBJ databases">
        <title>Draft genomes of marine bacteria isolated from model chitin particles.</title>
        <authorList>
            <person name="Datta M.S."/>
            <person name="Schwartzman J.A."/>
            <person name="Cordero O."/>
        </authorList>
    </citation>
    <scope>NUCLEOTIDE SEQUENCE [LARGE SCALE GENOMIC DNA]</scope>
    <source>
        <strain evidence="2 3">4E07</strain>
    </source>
</reference>
<dbReference type="InterPro" id="IPR018247">
    <property type="entry name" value="EF_Hand_1_Ca_BS"/>
</dbReference>
<gene>
    <name evidence="2" type="ORF">KL867_04105</name>
</gene>
<feature type="non-terminal residue" evidence="2">
    <location>
        <position position="937"/>
    </location>
</feature>
<name>A0ABS5WMI7_9RHOB</name>
<feature type="region of interest" description="Disordered" evidence="1">
    <location>
        <begin position="187"/>
        <end position="211"/>
    </location>
</feature>
<dbReference type="PROSITE" id="PS00018">
    <property type="entry name" value="EF_HAND_1"/>
    <property type="match status" value="1"/>
</dbReference>
<protein>
    <submittedName>
        <fullName evidence="2">Uncharacterized protein</fullName>
    </submittedName>
</protein>
<feature type="compositionally biased region" description="Gly residues" evidence="1">
    <location>
        <begin position="719"/>
        <end position="728"/>
    </location>
</feature>
<feature type="region of interest" description="Disordered" evidence="1">
    <location>
        <begin position="605"/>
        <end position="631"/>
    </location>
</feature>
<comment type="caution">
    <text evidence="2">The sequence shown here is derived from an EMBL/GenBank/DDBJ whole genome shotgun (WGS) entry which is preliminary data.</text>
</comment>
<sequence length="937" mass="85564">MATFTVSNTNDSGAGSLRQAIISANGAAGDDIIDFSIATGSTINLTSGELVISSGITFDADIDNNSATRDVTVNAGGASRVFSFVSGTSSIDNLLITGGNLAGDGGNLTNSGVANGKGENTQGAGIFNAGSLTLTNSTITANSAGGGGAGASSNGGGGGFGGFTGSTGGDGGVGGYGGTGGVGGVNSGGVGGTNDNGASPGNGGGGATNAGGGVGGLGENGGNNGGTGGTAGSAGGGGGGGAAGYSQSGGHGGHATGGIYNSGALVITDSTITSNLGAGGGGGGAGGGSAVAGNGGDGVGAITNSGGTLTISQSTIDTFSGNVGGGGGGGSGGGGTAGTSANNIDGAYTVSGTETTFVVNTTLDTGADATVTGDLAAETADGDGLSLREAVLLANPGDTITFDGSLDAATIKLVSGTLEIITGENLIIDGDLDNDNSADVTISGDANNSGTVNAGDVRVFTVQSGASLQLDGVVVSGGYDTGANGSNGTNGADQIPGSSSEGGNGTDGTDGGYAAGGILNAGALTLLNSTVSNSTAIGGTGGAGGDGGTGGVSLPNGNGYSGGAAGEGGAGGHAAGGILNLGTGTLTLTDASIIGITSTSGVGGVGGAGGDGGPAQGSQTDGGPARGGGAGGDGGVAAAIVNFALNLVNGVPTVSTNTLNAGAGGTGGTGGTGGAGQTGTGGTGGIGGSSDTAGSSGNNGSGGALGGTSGEISEVGDSGARGDGSGGGAGGGGGYTGLTAPEVVNVFAPVIRNLDGDSNTFTEGGSAVALDTNTAAAVSDEDDTEFNGGSLTVSLSANGTSSDQLSILATGDNSGEIDVDGANVEFGGSVIGTVAGGTNGTDLVVTFTTGSARENAVESLISALRFNNTGSPPNTSTRTIDVTLNDGDLPSATSQVTVTVDAANINPSVTLLPGDLSFTEDTAGNVALGAAVFADPE</sequence>
<keyword evidence="3" id="KW-1185">Reference proteome</keyword>
<feature type="compositionally biased region" description="Low complexity" evidence="1">
    <location>
        <begin position="484"/>
        <end position="499"/>
    </location>
</feature>
<accession>A0ABS5WMI7</accession>
<feature type="compositionally biased region" description="Gly residues" evidence="1">
    <location>
        <begin position="697"/>
        <end position="709"/>
    </location>
</feature>
<proteinExistence type="predicted"/>
<feature type="compositionally biased region" description="Gly residues" evidence="1">
    <location>
        <begin position="605"/>
        <end position="615"/>
    </location>
</feature>
<evidence type="ECO:0000256" key="1">
    <source>
        <dbReference type="SAM" id="MobiDB-lite"/>
    </source>
</evidence>
<feature type="region of interest" description="Disordered" evidence="1">
    <location>
        <begin position="484"/>
        <end position="509"/>
    </location>
</feature>
<feature type="compositionally biased region" description="Gly residues" evidence="1">
    <location>
        <begin position="667"/>
        <end position="688"/>
    </location>
</feature>
<dbReference type="Proteomes" id="UP000763802">
    <property type="component" value="Unassembled WGS sequence"/>
</dbReference>
<evidence type="ECO:0000313" key="3">
    <source>
        <dbReference type="Proteomes" id="UP000763802"/>
    </source>
</evidence>
<dbReference type="EMBL" id="JAHHDY010000008">
    <property type="protein sequence ID" value="MBT3140228.1"/>
    <property type="molecule type" value="Genomic_DNA"/>
</dbReference>
<organism evidence="2 3">
    <name type="scientific">Falsiruegeria litorea</name>
    <dbReference type="NCBI Taxonomy" id="1280831"/>
    <lineage>
        <taxon>Bacteria</taxon>
        <taxon>Pseudomonadati</taxon>
        <taxon>Pseudomonadota</taxon>
        <taxon>Alphaproteobacteria</taxon>
        <taxon>Rhodobacterales</taxon>
        <taxon>Roseobacteraceae</taxon>
        <taxon>Falsiruegeria</taxon>
    </lineage>
</organism>
<feature type="region of interest" description="Disordered" evidence="1">
    <location>
        <begin position="667"/>
        <end position="728"/>
    </location>
</feature>
<evidence type="ECO:0000313" key="2">
    <source>
        <dbReference type="EMBL" id="MBT3140228.1"/>
    </source>
</evidence>
<feature type="compositionally biased region" description="Gly residues" evidence="1">
    <location>
        <begin position="500"/>
        <end position="509"/>
    </location>
</feature>
<dbReference type="RefSeq" id="WP_215193622.1">
    <property type="nucleotide sequence ID" value="NZ_JAHHDY010000008.1"/>
</dbReference>